<keyword evidence="5" id="KW-0456">Lyase</keyword>
<dbReference type="AlphaFoldDB" id="B4VY06"/>
<dbReference type="InterPro" id="IPR011989">
    <property type="entry name" value="ARM-like"/>
</dbReference>
<keyword evidence="1" id="KW-0042">Antenna complex</keyword>
<dbReference type="Gene3D" id="3.40.50.300">
    <property type="entry name" value="P-loop containing nucleotide triphosphate hydrolases"/>
    <property type="match status" value="1"/>
</dbReference>
<dbReference type="eggNOG" id="COG1413">
    <property type="taxonomic scope" value="Bacteria"/>
</dbReference>
<evidence type="ECO:0000256" key="1">
    <source>
        <dbReference type="ARBA" id="ARBA00022549"/>
    </source>
</evidence>
<dbReference type="GO" id="GO:0016829">
    <property type="term" value="F:lyase activity"/>
    <property type="evidence" value="ECO:0007669"/>
    <property type="project" value="UniProtKB-KW"/>
</dbReference>
<evidence type="ECO:0000256" key="3">
    <source>
        <dbReference type="ARBA" id="ARBA00022738"/>
    </source>
</evidence>
<gene>
    <name evidence="5" type="ORF">MC7420_4498</name>
</gene>
<dbReference type="PANTHER" id="PTHR12697">
    <property type="entry name" value="PBS LYASE HEAT-LIKE PROTEIN"/>
    <property type="match status" value="1"/>
</dbReference>
<dbReference type="InterPro" id="IPR016024">
    <property type="entry name" value="ARM-type_fold"/>
</dbReference>
<dbReference type="PANTHER" id="PTHR12697:SF5">
    <property type="entry name" value="DEOXYHYPUSINE HYDROXYLASE"/>
    <property type="match status" value="1"/>
</dbReference>
<dbReference type="InterPro" id="IPR000225">
    <property type="entry name" value="Armadillo"/>
</dbReference>
<keyword evidence="2" id="KW-0677">Repeat</keyword>
<dbReference type="STRING" id="118168.MC7420_4498"/>
<dbReference type="SMART" id="SM00185">
    <property type="entry name" value="ARM"/>
    <property type="match status" value="4"/>
</dbReference>
<dbReference type="Pfam" id="PF02985">
    <property type="entry name" value="HEAT"/>
    <property type="match status" value="1"/>
</dbReference>
<dbReference type="InterPro" id="IPR007111">
    <property type="entry name" value="NACHT_NTPase"/>
</dbReference>
<dbReference type="EMBL" id="DS989859">
    <property type="protein sequence ID" value="EDX73251.1"/>
    <property type="molecule type" value="Genomic_DNA"/>
</dbReference>
<dbReference type="GO" id="GO:0016491">
    <property type="term" value="F:oxidoreductase activity"/>
    <property type="evidence" value="ECO:0007669"/>
    <property type="project" value="TreeGrafter"/>
</dbReference>
<dbReference type="SMART" id="SM00567">
    <property type="entry name" value="EZ_HEAT"/>
    <property type="match status" value="11"/>
</dbReference>
<evidence type="ECO:0000313" key="5">
    <source>
        <dbReference type="EMBL" id="EDX73251.1"/>
    </source>
</evidence>
<evidence type="ECO:0000256" key="2">
    <source>
        <dbReference type="ARBA" id="ARBA00022737"/>
    </source>
</evidence>
<keyword evidence="3" id="KW-0605">Phycobilisome</keyword>
<proteinExistence type="predicted"/>
<dbReference type="HOGENOM" id="CLU_316104_0_0_3"/>
<feature type="domain" description="NACHT" evidence="4">
    <location>
        <begin position="86"/>
        <end position="246"/>
    </location>
</feature>
<dbReference type="SUPFAM" id="SSF52540">
    <property type="entry name" value="P-loop containing nucleoside triphosphate hydrolases"/>
    <property type="match status" value="1"/>
</dbReference>
<dbReference type="GO" id="GO:0030089">
    <property type="term" value="C:phycobilisome"/>
    <property type="evidence" value="ECO:0007669"/>
    <property type="project" value="UniProtKB-KW"/>
</dbReference>
<reference evidence="5 6" key="1">
    <citation type="submission" date="2008-07" db="EMBL/GenBank/DDBJ databases">
        <authorList>
            <person name="Tandeau de Marsac N."/>
            <person name="Ferriera S."/>
            <person name="Johnson J."/>
            <person name="Kravitz S."/>
            <person name="Beeson K."/>
            <person name="Sutton G."/>
            <person name="Rogers Y.-H."/>
            <person name="Friedman R."/>
            <person name="Frazier M."/>
            <person name="Venter J.C."/>
        </authorList>
    </citation>
    <scope>NUCLEOTIDE SEQUENCE [LARGE SCALE GENOMIC DNA]</scope>
    <source>
        <strain evidence="5 6">PCC 7420</strain>
    </source>
</reference>
<dbReference type="Gene3D" id="1.25.10.10">
    <property type="entry name" value="Leucine-rich Repeat Variant"/>
    <property type="match status" value="4"/>
</dbReference>
<dbReference type="SUPFAM" id="SSF48371">
    <property type="entry name" value="ARM repeat"/>
    <property type="match status" value="1"/>
</dbReference>
<sequence>MEDIESHFKYKTLLHTQHPISRKSLYVPIQVTRERNYRHEVETFWGYAESEAELKRAYAIKNRDVEAKRYRVPWEQAKKNYQRLMVLADPGMGKSALLRREAALTAASERQKLVDAQITVEDVVFPLFIRLVDLHETADDIAVAIASLVQRDYPTTWADIQPWLQAKLRQGKCLLLFNALDEVPKRDRNALATKLNQFLETHPCPIICTSRIVGYGGAFINGAKEVEIIPLSQPQIERFIHAWFKHGTDSEKDGISAASLIEQLRQNPQLRGLAQNPRLLYLLCSLYYEQVLTLPARRSQIYQKTVEYLLSQWTHHRGSDSGVKIRLLEDLAYQFTCKGQEVFDSQELKQEIANALEQDQGLEPLRQQTPAQLLVQLSGEQGILHRLTQEGDRYVFIHRITQDYLTACYLQRVIQDNPSQGMALVKAHLWEYDWHQSISLLAGLMDDPIPLFQAIVQEKDDIFSTLLLLTGRAIAECKQLSHPLITEVIDHIYDLWHHYPFVGFIASTVVALGQTNSQMAEKLQQDLDEKQYYTRKDFVAALIAALGQIGSPSAVATLIKALNQGPWYVRGEAATALGYIGDAETVKALIPALRDEDTVVRGEAAAAMGRIGTSAAIQALIIALHDNDSYVRGEAAMALAQIGTPEALQELVKVLNHPDSFVRWQASGAIHLENPTVVQALIQALNHPQDQIREEAAMVLGKIATKETLEALIPALQDADPVVREEAAEALARSGNPQTLEVLIPALADTDPVVRQEAAAALGRMGTTPALTALIPILQDQDKRVRKQGIESLGRIGTPAALQALIPLLKDGDGDIRGATATALGRIGTAPALQALMPLLKDNDWFVREQAAMALSRIGTPQTLEALLQFPTTEIERPEILTLIRTLAVRFSREKSPLVPVYPELVGAMGGFRRLGRKLSGKR</sequence>
<dbReference type="InterPro" id="IPR027417">
    <property type="entry name" value="P-loop_NTPase"/>
</dbReference>
<accession>B4VY06</accession>
<dbReference type="Pfam" id="PF13646">
    <property type="entry name" value="HEAT_2"/>
    <property type="match status" value="2"/>
</dbReference>
<dbReference type="Pfam" id="PF05729">
    <property type="entry name" value="NACHT"/>
    <property type="match status" value="1"/>
</dbReference>
<organism evidence="5 6">
    <name type="scientific">Coleofasciculus chthonoplastes PCC 7420</name>
    <dbReference type="NCBI Taxonomy" id="118168"/>
    <lineage>
        <taxon>Bacteria</taxon>
        <taxon>Bacillati</taxon>
        <taxon>Cyanobacteriota</taxon>
        <taxon>Cyanophyceae</taxon>
        <taxon>Coleofasciculales</taxon>
        <taxon>Coleofasciculaceae</taxon>
        <taxon>Coleofasciculus</taxon>
    </lineage>
</organism>
<dbReference type="InterPro" id="IPR000357">
    <property type="entry name" value="HEAT"/>
</dbReference>
<protein>
    <submittedName>
        <fullName evidence="5">PBS lyase HEAT-like repeat domain protein</fullName>
    </submittedName>
</protein>
<dbReference type="eggNOG" id="COG5635">
    <property type="taxonomic scope" value="Bacteria"/>
</dbReference>
<dbReference type="Proteomes" id="UP000003835">
    <property type="component" value="Unassembled WGS sequence"/>
</dbReference>
<dbReference type="InterPro" id="IPR004155">
    <property type="entry name" value="PBS_lyase_HEAT"/>
</dbReference>
<dbReference type="Pfam" id="PF03130">
    <property type="entry name" value="HEAT_PBS"/>
    <property type="match status" value="1"/>
</dbReference>
<evidence type="ECO:0000259" key="4">
    <source>
        <dbReference type="Pfam" id="PF05729"/>
    </source>
</evidence>
<name>B4VY06_9CYAN</name>
<keyword evidence="6" id="KW-1185">Reference proteome</keyword>
<evidence type="ECO:0000313" key="6">
    <source>
        <dbReference type="Proteomes" id="UP000003835"/>
    </source>
</evidence>